<protein>
    <submittedName>
        <fullName evidence="2">Uncharacterized protein</fullName>
    </submittedName>
</protein>
<gene>
    <name evidence="2" type="ORF">OKA104_LOCUS18950</name>
    <name evidence="1" type="ORF">VCS650_LOCUS40724</name>
</gene>
<evidence type="ECO:0000313" key="2">
    <source>
        <dbReference type="EMBL" id="CAF3809065.1"/>
    </source>
</evidence>
<accession>A0A819BYZ7</accession>
<evidence type="ECO:0000313" key="1">
    <source>
        <dbReference type="EMBL" id="CAF1473025.1"/>
    </source>
</evidence>
<dbReference type="EMBL" id="CAJNON010001580">
    <property type="protein sequence ID" value="CAF1473025.1"/>
    <property type="molecule type" value="Genomic_DNA"/>
</dbReference>
<name>A0A819BYZ7_9BILA</name>
<evidence type="ECO:0000313" key="3">
    <source>
        <dbReference type="Proteomes" id="UP000663881"/>
    </source>
</evidence>
<dbReference type="Proteomes" id="UP000663881">
    <property type="component" value="Unassembled WGS sequence"/>
</dbReference>
<proteinExistence type="predicted"/>
<organism evidence="2 3">
    <name type="scientific">Adineta steineri</name>
    <dbReference type="NCBI Taxonomy" id="433720"/>
    <lineage>
        <taxon>Eukaryota</taxon>
        <taxon>Metazoa</taxon>
        <taxon>Spiralia</taxon>
        <taxon>Gnathifera</taxon>
        <taxon>Rotifera</taxon>
        <taxon>Eurotatoria</taxon>
        <taxon>Bdelloidea</taxon>
        <taxon>Adinetida</taxon>
        <taxon>Adinetidae</taxon>
        <taxon>Adineta</taxon>
    </lineage>
</organism>
<dbReference type="EMBL" id="CAJOAY010001199">
    <property type="protein sequence ID" value="CAF3809065.1"/>
    <property type="molecule type" value="Genomic_DNA"/>
</dbReference>
<sequence length="74" mass="8570">METFAETSNFEKYSSKLHVHMRRSSAYPSHNNVSSANTYRMKPTHNHKININQVPRLTTDIIQAAIFVYKSNTN</sequence>
<reference evidence="2" key="1">
    <citation type="submission" date="2021-02" db="EMBL/GenBank/DDBJ databases">
        <authorList>
            <person name="Nowell W R."/>
        </authorList>
    </citation>
    <scope>NUCLEOTIDE SEQUENCE</scope>
</reference>
<comment type="caution">
    <text evidence="2">The sequence shown here is derived from an EMBL/GenBank/DDBJ whole genome shotgun (WGS) entry which is preliminary data.</text>
</comment>
<dbReference type="AlphaFoldDB" id="A0A819BYZ7"/>
<dbReference type="Proteomes" id="UP000663891">
    <property type="component" value="Unassembled WGS sequence"/>
</dbReference>